<evidence type="ECO:0000313" key="4">
    <source>
        <dbReference type="EMBL" id="KXX79562.1"/>
    </source>
</evidence>
<sequence length="528" mass="59228">MELPSQEVADLAFGLFDRYGRLDHDYYEHEFRKGTGVWGKELDEGDLLLFKSLKVDPAFRRRGLGTKIVNAILEKARTKVDKSVGFFAIAKPGVLLSGSERSGMAPEEKQPTIERMMRISTSFWRSLGFRRVGTSAWFARAESPEHPSRHVELAQDWEGPDDAAATLSDDLERLFGKLADPTADELECINDVRKTFLDDHEGQQWQAFDRDGNTLLHIAAMSSKPELVKFVLSKVSHLARMRNKEGYTPLEALQNKLERQRTRESDGHRFSVRSDAFGGFGPSSIASLAAFENSNAFDLSTLSLQDIEAISSTTDQEINMNPQLDIAGIRKTLRLKYGCTCGKCVGGFLSPRMSLALLCVAEIEYDILKDSMSLTGPGWVNYNGDLLTYLPDNVRENMKTNKSMREGFSNMFDHFAQCLRQGVLPTEQTVLDVLRLERSEWPPVTRNFLQRGGTVASVSTMIFEMAMNDDEWAGDGSHRDTFGGEIDALVECRNDHEFGFVSGMCGYKRIRPDTSCFVDTDGEVLNLD</sequence>
<dbReference type="SUPFAM" id="SSF48403">
    <property type="entry name" value="Ankyrin repeat"/>
    <property type="match status" value="1"/>
</dbReference>
<proteinExistence type="predicted"/>
<feature type="repeat" description="ANK" evidence="1">
    <location>
        <begin position="211"/>
        <end position="243"/>
    </location>
</feature>
<dbReference type="OrthoDB" id="508139at2759"/>
<dbReference type="InterPro" id="IPR036770">
    <property type="entry name" value="Ankyrin_rpt-contain_sf"/>
</dbReference>
<keyword evidence="1" id="KW-0040">ANK repeat</keyword>
<dbReference type="VEuPathDB" id="FungiDB:MMYC01_205295"/>
<dbReference type="Gene3D" id="3.40.630.30">
    <property type="match status" value="1"/>
</dbReference>
<comment type="caution">
    <text evidence="3">The sequence shown here is derived from an EMBL/GenBank/DDBJ whole genome shotgun (WGS) entry which is preliminary data.</text>
</comment>
<dbReference type="EMBL" id="LCTW02000114">
    <property type="protein sequence ID" value="KXX78615.1"/>
    <property type="molecule type" value="Genomic_DNA"/>
</dbReference>
<dbReference type="STRING" id="100816.A0A175W4Y5"/>
<dbReference type="EMBL" id="LCTW02000083">
    <property type="protein sequence ID" value="KXX79562.1"/>
    <property type="molecule type" value="Genomic_DNA"/>
</dbReference>
<dbReference type="SUPFAM" id="SSF55729">
    <property type="entry name" value="Acyl-CoA N-acyltransferases (Nat)"/>
    <property type="match status" value="1"/>
</dbReference>
<dbReference type="Proteomes" id="UP000078237">
    <property type="component" value="Unassembled WGS sequence"/>
</dbReference>
<evidence type="ECO:0000313" key="3">
    <source>
        <dbReference type="EMBL" id="KXX78615.1"/>
    </source>
</evidence>
<dbReference type="Gene3D" id="1.25.40.20">
    <property type="entry name" value="Ankyrin repeat-containing domain"/>
    <property type="match status" value="1"/>
</dbReference>
<dbReference type="PROSITE" id="PS50088">
    <property type="entry name" value="ANK_REPEAT"/>
    <property type="match status" value="1"/>
</dbReference>
<dbReference type="InterPro" id="IPR002110">
    <property type="entry name" value="Ankyrin_rpt"/>
</dbReference>
<reference evidence="3" key="2">
    <citation type="submission" date="2015-06" db="EMBL/GenBank/DDBJ databases">
        <authorList>
            <person name="Hoefler B.C."/>
            <person name="Straight P.D."/>
        </authorList>
    </citation>
    <scope>NUCLEOTIDE SEQUENCE [LARGE SCALE GENOMIC DNA]</scope>
    <source>
        <strain evidence="3">Mm55</strain>
    </source>
</reference>
<name>A0A175W4Y5_9PEZI</name>
<dbReference type="InterPro" id="IPR000182">
    <property type="entry name" value="GNAT_dom"/>
</dbReference>
<evidence type="ECO:0000313" key="5">
    <source>
        <dbReference type="Proteomes" id="UP000078237"/>
    </source>
</evidence>
<dbReference type="PROSITE" id="PS50297">
    <property type="entry name" value="ANK_REP_REGION"/>
    <property type="match status" value="1"/>
</dbReference>
<dbReference type="VEuPathDB" id="FungiDB:MMYC01_204488"/>
<reference evidence="3 5" key="3">
    <citation type="submission" date="2016-01" db="EMBL/GenBank/DDBJ databases">
        <title>Madurella mycetomatis genome sequencing.</title>
        <authorList>
            <person name="Van De Sande W."/>
        </authorList>
    </citation>
    <scope>NUCLEOTIDE SEQUENCE [LARGE SCALE GENOMIC DNA]</scope>
    <source>
        <strain evidence="5">mm55</strain>
        <strain evidence="3">Mm55</strain>
    </source>
</reference>
<gene>
    <name evidence="4" type="ORF">MMYC01_204488</name>
    <name evidence="3" type="ORF">MMYC01_205295</name>
</gene>
<accession>A0A175W4Y5</accession>
<dbReference type="InterPro" id="IPR016181">
    <property type="entry name" value="Acyl_CoA_acyltransferase"/>
</dbReference>
<dbReference type="CDD" id="cd04301">
    <property type="entry name" value="NAT_SF"/>
    <property type="match status" value="1"/>
</dbReference>
<dbReference type="GO" id="GO:0016747">
    <property type="term" value="F:acyltransferase activity, transferring groups other than amino-acyl groups"/>
    <property type="evidence" value="ECO:0007669"/>
    <property type="project" value="InterPro"/>
</dbReference>
<dbReference type="PROSITE" id="PS51186">
    <property type="entry name" value="GNAT"/>
    <property type="match status" value="1"/>
</dbReference>
<dbReference type="AlphaFoldDB" id="A0A175W4Y5"/>
<keyword evidence="5" id="KW-1185">Reference proteome</keyword>
<organism evidence="3 5">
    <name type="scientific">Madurella mycetomatis</name>
    <dbReference type="NCBI Taxonomy" id="100816"/>
    <lineage>
        <taxon>Eukaryota</taxon>
        <taxon>Fungi</taxon>
        <taxon>Dikarya</taxon>
        <taxon>Ascomycota</taxon>
        <taxon>Pezizomycotina</taxon>
        <taxon>Sordariomycetes</taxon>
        <taxon>Sordariomycetidae</taxon>
        <taxon>Sordariales</taxon>
        <taxon>Sordariales incertae sedis</taxon>
        <taxon>Madurella</taxon>
    </lineage>
</organism>
<evidence type="ECO:0000256" key="1">
    <source>
        <dbReference type="PROSITE-ProRule" id="PRU00023"/>
    </source>
</evidence>
<feature type="domain" description="N-acetyltransferase" evidence="2">
    <location>
        <begin position="1"/>
        <end position="158"/>
    </location>
</feature>
<evidence type="ECO:0000259" key="2">
    <source>
        <dbReference type="PROSITE" id="PS51186"/>
    </source>
</evidence>
<protein>
    <recommendedName>
        <fullName evidence="2">N-acetyltransferase domain-containing protein</fullName>
    </recommendedName>
</protein>
<reference evidence="5" key="1">
    <citation type="submission" date="2015-06" db="EMBL/GenBank/DDBJ databases">
        <authorList>
            <person name="van de Sande W.W.J."/>
        </authorList>
    </citation>
    <scope>NUCLEOTIDE SEQUENCE [LARGE SCALE GENOMIC DNA]</scope>
    <source>
        <strain evidence="5">mm55</strain>
    </source>
</reference>